<dbReference type="Proteomes" id="UP000004184">
    <property type="component" value="Unassembled WGS sequence"/>
</dbReference>
<dbReference type="AlphaFoldDB" id="D9X4H2"/>
<accession>D9X4H2</accession>
<organism evidence="2 3">
    <name type="scientific">Streptomyces viridochromogenes (strain DSM 40736 / JCM 4977 / BCRC 1201 / Tue 494)</name>
    <dbReference type="NCBI Taxonomy" id="591159"/>
    <lineage>
        <taxon>Bacteria</taxon>
        <taxon>Bacillati</taxon>
        <taxon>Actinomycetota</taxon>
        <taxon>Actinomycetes</taxon>
        <taxon>Kitasatosporales</taxon>
        <taxon>Streptomycetaceae</taxon>
        <taxon>Streptomyces</taxon>
    </lineage>
</organism>
<reference evidence="3" key="1">
    <citation type="submission" date="2009-02" db="EMBL/GenBank/DDBJ databases">
        <title>Annotation of Streptomyces viridochromogenes strain DSM 40736.</title>
        <authorList>
            <consortium name="The Broad Institute Genome Sequencing Platform"/>
            <consortium name="Broad Institute Microbial Sequencing Center"/>
            <person name="Fischbach M."/>
            <person name="Godfrey P."/>
            <person name="Ward D."/>
            <person name="Young S."/>
            <person name="Zeng Q."/>
            <person name="Koehrsen M."/>
            <person name="Alvarado L."/>
            <person name="Berlin A.M."/>
            <person name="Bochicchio J."/>
            <person name="Borenstein D."/>
            <person name="Chapman S.B."/>
            <person name="Chen Z."/>
            <person name="Engels R."/>
            <person name="Freedman E."/>
            <person name="Gellesch M."/>
            <person name="Goldberg J."/>
            <person name="Griggs A."/>
            <person name="Gujja S."/>
            <person name="Heilman E.R."/>
            <person name="Heiman D.I."/>
            <person name="Hepburn T.A."/>
            <person name="Howarth C."/>
            <person name="Jen D."/>
            <person name="Larson L."/>
            <person name="Lewis B."/>
            <person name="Mehta T."/>
            <person name="Park D."/>
            <person name="Pearson M."/>
            <person name="Richards J."/>
            <person name="Roberts A."/>
            <person name="Saif S."/>
            <person name="Shea T.D."/>
            <person name="Shenoy N."/>
            <person name="Sisk P."/>
            <person name="Stolte C."/>
            <person name="Sykes S.N."/>
            <person name="Thomson T."/>
            <person name="Walk T."/>
            <person name="White J."/>
            <person name="Yandava C."/>
            <person name="Straight P."/>
            <person name="Clardy J."/>
            <person name="Hung D."/>
            <person name="Kolter R."/>
            <person name="Mekalanos J."/>
            <person name="Walker S."/>
            <person name="Walsh C.T."/>
            <person name="Wieland-Brown L.C."/>
            <person name="Haas B."/>
            <person name="Nusbaum C."/>
            <person name="Birren B."/>
        </authorList>
    </citation>
    <scope>NUCLEOTIDE SEQUENCE [LARGE SCALE GENOMIC DNA]</scope>
    <source>
        <strain evidence="3">DSM 40736 / JCM 4977 / BCRC 1201 / Tue 494</strain>
    </source>
</reference>
<protein>
    <submittedName>
        <fullName evidence="2">Predicted protein</fullName>
    </submittedName>
</protein>
<sequence length="76" mass="7991">MTALHSGTFAGAPATGKRVKWDEIGVLHFDDPGQDHRPVVHVPGAEPRRADRLPGPAALSSCSAPRGHNSRPTSST</sequence>
<keyword evidence="3" id="KW-1185">Reference proteome</keyword>
<evidence type="ECO:0000313" key="2">
    <source>
        <dbReference type="EMBL" id="EFL29631.1"/>
    </source>
</evidence>
<dbReference type="EMBL" id="GG657757">
    <property type="protein sequence ID" value="EFL29631.1"/>
    <property type="molecule type" value="Genomic_DNA"/>
</dbReference>
<dbReference type="Gene3D" id="3.10.450.50">
    <property type="match status" value="1"/>
</dbReference>
<evidence type="ECO:0000256" key="1">
    <source>
        <dbReference type="SAM" id="MobiDB-lite"/>
    </source>
</evidence>
<evidence type="ECO:0000313" key="3">
    <source>
        <dbReference type="Proteomes" id="UP000004184"/>
    </source>
</evidence>
<proteinExistence type="predicted"/>
<gene>
    <name evidence="2" type="ORF">SSQG_00149</name>
</gene>
<name>D9X4H2_STRVT</name>
<dbReference type="STRING" id="591159.SSQG_00149"/>
<dbReference type="HOGENOM" id="CLU_2653080_0_0_11"/>
<feature type="region of interest" description="Disordered" evidence="1">
    <location>
        <begin position="45"/>
        <end position="76"/>
    </location>
</feature>